<dbReference type="SUPFAM" id="SSF52009">
    <property type="entry name" value="Phosphohistidine domain"/>
    <property type="match status" value="1"/>
</dbReference>
<dbReference type="InterPro" id="IPR013815">
    <property type="entry name" value="ATP_grasp_subdomain_1"/>
</dbReference>
<dbReference type="Proteomes" id="UP000578112">
    <property type="component" value="Unassembled WGS sequence"/>
</dbReference>
<dbReference type="AlphaFoldDB" id="A0A7W7HY39"/>
<keyword evidence="3" id="KW-0670">Pyruvate</keyword>
<dbReference type="InterPro" id="IPR036637">
    <property type="entry name" value="Phosphohistidine_dom_sf"/>
</dbReference>
<keyword evidence="3" id="KW-0418">Kinase</keyword>
<dbReference type="GO" id="GO:0005524">
    <property type="term" value="F:ATP binding"/>
    <property type="evidence" value="ECO:0007669"/>
    <property type="project" value="InterPro"/>
</dbReference>
<dbReference type="Pfam" id="PF01326">
    <property type="entry name" value="PPDK_N"/>
    <property type="match status" value="1"/>
</dbReference>
<reference evidence="3 4" key="1">
    <citation type="submission" date="2020-08" db="EMBL/GenBank/DDBJ databases">
        <title>Sequencing the genomes of 1000 actinobacteria strains.</title>
        <authorList>
            <person name="Klenk H.-P."/>
        </authorList>
    </citation>
    <scope>NUCLEOTIDE SEQUENCE [LARGE SCALE GENOMIC DNA]</scope>
    <source>
        <strain evidence="3 4">DSM 43149</strain>
    </source>
</reference>
<sequence>MSADPSRSAPRPASRLVLDLADIDATMLGEVGGKAANLGELTRAGLPVPPGVCVTTAAYHEVTHALPGLAEMIDDLVATAPGDPRRLTDLAGRVRDALRAAPVPAAIGAAIADGYRGMDAVAVRSSATAEDLPFASFAGQQDTYLNVVGETAVLDAVHGCWASLWTDRAVTYRAANGIDHRAVRLAVVIQAMVPSSVAGVLFTANPVTGRRHEAVIDASPGLGESVVSGAVNPDHFVVDTATGEIRQRRLGDKKTLVRGIPGGGVEHVVNAGDAGSACLTEAQVQAVAALGARVEAHYDGPQDIEWAIDAGGTLWLTQARPVTTVYPLPAARDGLRAYFCFTLAQGLTRPLTPLGLAVFRLLSSGVAELLGRPVADPVTGAGPLSQAGLRLFVDLTGVLRSRVGRAVVPRVFDVMEARAAVVMRSLFDRPEFALTHRSVLPAAARAVRIATRHRLPLRVVRAMRDPQRVRRDLDGLADAAHRRLDLPATTTAGDRLDLVEQVLAHEVVGVVMPVAAPAAAAGFAMLGLAGRMLRPDLAPGELQTVLRGLPNNVTTEMDLALWQLASRIRTAGETLDADPGSLAHRYRAGTLPPVAQQGLAAFLDRYGHRAVAEIDLGLPRWSEDPRHVLGVLLNYQRLDNSAAAPDAVFAAGARQAEEMTATLIGRARGGLRRRAVRFALGRARALAGLREFPKYYLIVVLAAVRRQLSVVGTELATAGRIGTADDVFFLDPPEIRAALAGSDQHALIAARREEYDREMRRRHVPRVLLSDGTEPERDLHGPAAPDGALVGTPASAGTVTGPARVILDPVGAHLEPGEILVAPSTDPGWTPLFLTAGGLVMEMGGANSHGAVVAREYGIPAVVGVAGATTHVRTGQRITVDGTTGLIT</sequence>
<dbReference type="Gene3D" id="3.50.30.10">
    <property type="entry name" value="Phosphohistidine domain"/>
    <property type="match status" value="1"/>
</dbReference>
<evidence type="ECO:0000313" key="4">
    <source>
        <dbReference type="Proteomes" id="UP000578112"/>
    </source>
</evidence>
<keyword evidence="3" id="KW-0808">Transferase</keyword>
<protein>
    <submittedName>
        <fullName evidence="3">Pyruvate,water dikinase</fullName>
        <ecNumber evidence="3">2.7.9.2</ecNumber>
    </submittedName>
</protein>
<dbReference type="EMBL" id="JACHNH010000001">
    <property type="protein sequence ID" value="MBB4762928.1"/>
    <property type="molecule type" value="Genomic_DNA"/>
</dbReference>
<dbReference type="PANTHER" id="PTHR43615:SF1">
    <property type="entry name" value="PPDK_N DOMAIN-CONTAINING PROTEIN"/>
    <property type="match status" value="1"/>
</dbReference>
<dbReference type="InterPro" id="IPR002192">
    <property type="entry name" value="PPDK_AMP/ATP-bd"/>
</dbReference>
<comment type="caution">
    <text evidence="3">The sequence shown here is derived from an EMBL/GenBank/DDBJ whole genome shotgun (WGS) entry which is preliminary data.</text>
</comment>
<name>A0A7W7HY39_9ACTN</name>
<feature type="domain" description="PEP-utilising enzyme mobile" evidence="1">
    <location>
        <begin position="815"/>
        <end position="885"/>
    </location>
</feature>
<dbReference type="Gene3D" id="3.30.470.20">
    <property type="entry name" value="ATP-grasp fold, B domain"/>
    <property type="match status" value="1"/>
</dbReference>
<evidence type="ECO:0000313" key="3">
    <source>
        <dbReference type="EMBL" id="MBB4762928.1"/>
    </source>
</evidence>
<evidence type="ECO:0000259" key="1">
    <source>
        <dbReference type="Pfam" id="PF00391"/>
    </source>
</evidence>
<dbReference type="RefSeq" id="WP_184994307.1">
    <property type="nucleotide sequence ID" value="NZ_BOMK01000004.1"/>
</dbReference>
<dbReference type="Pfam" id="PF00391">
    <property type="entry name" value="PEP-utilizers"/>
    <property type="match status" value="1"/>
</dbReference>
<organism evidence="3 4">
    <name type="scientific">Actinoplanes digitatis</name>
    <dbReference type="NCBI Taxonomy" id="1868"/>
    <lineage>
        <taxon>Bacteria</taxon>
        <taxon>Bacillati</taxon>
        <taxon>Actinomycetota</taxon>
        <taxon>Actinomycetes</taxon>
        <taxon>Micromonosporales</taxon>
        <taxon>Micromonosporaceae</taxon>
        <taxon>Actinoplanes</taxon>
    </lineage>
</organism>
<dbReference type="InterPro" id="IPR008279">
    <property type="entry name" value="PEP-util_enz_mobile_dom"/>
</dbReference>
<dbReference type="GO" id="GO:0008986">
    <property type="term" value="F:pyruvate, water dikinase activity"/>
    <property type="evidence" value="ECO:0007669"/>
    <property type="project" value="UniProtKB-EC"/>
</dbReference>
<dbReference type="InterPro" id="IPR051549">
    <property type="entry name" value="PEP_Utilizing_Enz"/>
</dbReference>
<gene>
    <name evidence="3" type="ORF">BJ971_003484</name>
</gene>
<dbReference type="Gene3D" id="3.30.1490.20">
    <property type="entry name" value="ATP-grasp fold, A domain"/>
    <property type="match status" value="1"/>
</dbReference>
<dbReference type="PANTHER" id="PTHR43615">
    <property type="entry name" value="PHOSPHOENOLPYRUVATE SYNTHASE-RELATED"/>
    <property type="match status" value="1"/>
</dbReference>
<proteinExistence type="predicted"/>
<keyword evidence="4" id="KW-1185">Reference proteome</keyword>
<dbReference type="SUPFAM" id="SSF56059">
    <property type="entry name" value="Glutathione synthetase ATP-binding domain-like"/>
    <property type="match status" value="1"/>
</dbReference>
<feature type="domain" description="Pyruvate phosphate dikinase AMP/ATP-binding" evidence="2">
    <location>
        <begin position="30"/>
        <end position="324"/>
    </location>
</feature>
<evidence type="ECO:0000259" key="2">
    <source>
        <dbReference type="Pfam" id="PF01326"/>
    </source>
</evidence>
<dbReference type="EC" id="2.7.9.2" evidence="3"/>
<accession>A0A7W7HY39</accession>